<dbReference type="InterPro" id="IPR010610">
    <property type="entry name" value="EryCIII-like_C"/>
</dbReference>
<dbReference type="SUPFAM" id="SSF53756">
    <property type="entry name" value="UDP-Glycosyltransferase/glycogen phosphorylase"/>
    <property type="match status" value="1"/>
</dbReference>
<evidence type="ECO:0000313" key="2">
    <source>
        <dbReference type="EMBL" id="EIM31299.1"/>
    </source>
</evidence>
<dbReference type="HOGENOM" id="CLU_000537_8_0_4"/>
<dbReference type="GO" id="GO:0016758">
    <property type="term" value="F:hexosyltransferase activity"/>
    <property type="evidence" value="ECO:0007669"/>
    <property type="project" value="UniProtKB-ARBA"/>
</dbReference>
<name>I4Z507_9BURK</name>
<dbReference type="InterPro" id="IPR002213">
    <property type="entry name" value="UDP_glucos_trans"/>
</dbReference>
<dbReference type="CDD" id="cd03784">
    <property type="entry name" value="GT1_Gtf-like"/>
    <property type="match status" value="1"/>
</dbReference>
<dbReference type="FunFam" id="3.40.50.2000:FF:000009">
    <property type="entry name" value="Sterol 3-beta-glucosyltransferase UGT80A2"/>
    <property type="match status" value="1"/>
</dbReference>
<gene>
    <name evidence="2" type="ORF">LepocDRAFT_00000260</name>
</gene>
<dbReference type="GO" id="GO:0017000">
    <property type="term" value="P:antibiotic biosynthetic process"/>
    <property type="evidence" value="ECO:0007669"/>
    <property type="project" value="UniProtKB-ARBA"/>
</dbReference>
<sequence length="417" mass="44976">MQYVVITFGTEGDTRPLVGVCRALMDAGHGVKLLADRSTLDTAKALGVSTLALAGDMKATVAPGGALSRLMMEGGDASLMAKAVAKIANEHTTQWLQAVLTEARAMKADAVLFSGIASYVGLAAADYLGVPAIGLGLWPISPTRDFPSPLLPPMRMPGWLNRLSHQGVNAVSWRMFRKTIQSAQRAVNSPQTPRQKAWTNYPILYGVSQHLIPRPADWSELWQICGAWSAPSAKPWRPAPALANFLKDGPAPIYIGFGSMAGFDQRTLLTTLIEAVDGRRVVFFPGWSGITAIDLPRNFCLIGATPHEQLFPLMSMVMHHGGAGTTHTAARAGVPSVVIPFAGDQFFWADRLARAGVAPPAVPHTRIHPARLKAMIAWAQRDEVRSRAQALGQAMAEEHGVQVAVELIEKYSRRGRT</sequence>
<proteinExistence type="predicted"/>
<organism evidence="2 3">
    <name type="scientific">Leptothrix ochracea L12</name>
    <dbReference type="NCBI Taxonomy" id="735332"/>
    <lineage>
        <taxon>Bacteria</taxon>
        <taxon>Pseudomonadati</taxon>
        <taxon>Pseudomonadota</taxon>
        <taxon>Betaproteobacteria</taxon>
        <taxon>Burkholderiales</taxon>
        <taxon>Sphaerotilaceae</taxon>
        <taxon>Leptothrix</taxon>
    </lineage>
</organism>
<protein>
    <submittedName>
        <fullName evidence="2">Glycosyl transferase, UDP-glucuronosyltransferase</fullName>
    </submittedName>
</protein>
<evidence type="ECO:0000313" key="3">
    <source>
        <dbReference type="Proteomes" id="UP000053899"/>
    </source>
</evidence>
<dbReference type="PANTHER" id="PTHR48050">
    <property type="entry name" value="STEROL 3-BETA-GLUCOSYLTRANSFERASE"/>
    <property type="match status" value="1"/>
</dbReference>
<dbReference type="RefSeq" id="WP_009453633.1">
    <property type="nucleotide sequence ID" value="NZ_JH660694.1"/>
</dbReference>
<dbReference type="InterPro" id="IPR050426">
    <property type="entry name" value="Glycosyltransferase_28"/>
</dbReference>
<keyword evidence="3" id="KW-1185">Reference proteome</keyword>
<dbReference type="GeneID" id="92352402"/>
<keyword evidence="2" id="KW-0808">Transferase</keyword>
<dbReference type="AlphaFoldDB" id="I4Z507"/>
<dbReference type="Pfam" id="PF06722">
    <property type="entry name" value="EryCIII-like_C"/>
    <property type="match status" value="1"/>
</dbReference>
<dbReference type="PANTHER" id="PTHR48050:SF13">
    <property type="entry name" value="STEROL 3-BETA-GLUCOSYLTRANSFERASE UGT80A2"/>
    <property type="match status" value="1"/>
</dbReference>
<dbReference type="Proteomes" id="UP000053899">
    <property type="component" value="Unassembled WGS sequence"/>
</dbReference>
<evidence type="ECO:0000259" key="1">
    <source>
        <dbReference type="Pfam" id="PF06722"/>
    </source>
</evidence>
<reference evidence="2 3" key="1">
    <citation type="submission" date="2012-04" db="EMBL/GenBank/DDBJ databases">
        <title>Improved High-Quality Draft sequence of Leptothrix ochracea L12.</title>
        <authorList>
            <consortium name="US DOE Joint Genome Institute"/>
            <person name="Lucas S."/>
            <person name="Han J."/>
            <person name="Lapidus A."/>
            <person name="Cheng J.-F."/>
            <person name="Goodwin L."/>
            <person name="Pitluck S."/>
            <person name="Peters L."/>
            <person name="Zeytun A."/>
            <person name="Detter J.C."/>
            <person name="Han C."/>
            <person name="Tapia R."/>
            <person name="Land M."/>
            <person name="Hauser L."/>
            <person name="Kyrpides N."/>
            <person name="Ivanova N."/>
            <person name="Pagani I."/>
            <person name="Stepanauskas R."/>
            <person name="Masland D."/>
            <person name="Poulton N."/>
            <person name="Emerson D."/>
            <person name="Fleming E."/>
            <person name="Woyke T."/>
        </authorList>
    </citation>
    <scope>NUCLEOTIDE SEQUENCE [LARGE SCALE GENOMIC DNA]</scope>
    <source>
        <strain evidence="2 3">L12</strain>
    </source>
</reference>
<dbReference type="OrthoDB" id="9805366at2"/>
<dbReference type="EMBL" id="JH660694">
    <property type="protein sequence ID" value="EIM31299.1"/>
    <property type="molecule type" value="Genomic_DNA"/>
</dbReference>
<accession>I4Z507</accession>
<feature type="domain" description="Erythromycin biosynthesis protein CIII-like C-terminal" evidence="1">
    <location>
        <begin position="273"/>
        <end position="396"/>
    </location>
</feature>
<dbReference type="GO" id="GO:0008194">
    <property type="term" value="F:UDP-glycosyltransferase activity"/>
    <property type="evidence" value="ECO:0007669"/>
    <property type="project" value="InterPro"/>
</dbReference>
<dbReference type="Gene3D" id="3.40.50.2000">
    <property type="entry name" value="Glycogen Phosphorylase B"/>
    <property type="match status" value="2"/>
</dbReference>